<evidence type="ECO:0000313" key="18">
    <source>
        <dbReference type="EMBL" id="SFO01884.1"/>
    </source>
</evidence>
<name>A0A1I5DRL9_9FLAO</name>
<keyword evidence="7" id="KW-0547">Nucleotide-binding</keyword>
<dbReference type="GO" id="GO:0004553">
    <property type="term" value="F:hydrolase activity, hydrolyzing O-glycosyl compounds"/>
    <property type="evidence" value="ECO:0007669"/>
    <property type="project" value="UniProtKB-ARBA"/>
</dbReference>
<feature type="domain" description="Fibronectin type-III" evidence="17">
    <location>
        <begin position="821"/>
        <end position="918"/>
    </location>
</feature>
<dbReference type="Pfam" id="PF00041">
    <property type="entry name" value="fn3"/>
    <property type="match status" value="2"/>
</dbReference>
<evidence type="ECO:0000256" key="6">
    <source>
        <dbReference type="ARBA" id="ARBA00022729"/>
    </source>
</evidence>
<evidence type="ECO:0000259" key="17">
    <source>
        <dbReference type="PROSITE" id="PS50853"/>
    </source>
</evidence>
<evidence type="ECO:0000313" key="19">
    <source>
        <dbReference type="Proteomes" id="UP000199036"/>
    </source>
</evidence>
<dbReference type="STRING" id="913024.SAMN05421741_1171"/>
<dbReference type="Gene3D" id="2.60.40.10">
    <property type="entry name" value="Immunoglobulins"/>
    <property type="match status" value="3"/>
</dbReference>
<keyword evidence="13" id="KW-1015">Disulfide bond</keyword>
<keyword evidence="12" id="KW-0829">Tyrosine-protein kinase</keyword>
<evidence type="ECO:0000256" key="10">
    <source>
        <dbReference type="ARBA" id="ARBA00022989"/>
    </source>
</evidence>
<dbReference type="OrthoDB" id="975384at2"/>
<dbReference type="InterPro" id="IPR003961">
    <property type="entry name" value="FN3_dom"/>
</dbReference>
<keyword evidence="3" id="KW-1003">Cell membrane</keyword>
<feature type="non-terminal residue" evidence="18">
    <location>
        <position position="1182"/>
    </location>
</feature>
<organism evidence="18 19">
    <name type="scientific">Paenimyroides ummariense</name>
    <dbReference type="NCBI Taxonomy" id="913024"/>
    <lineage>
        <taxon>Bacteria</taxon>
        <taxon>Pseudomonadati</taxon>
        <taxon>Bacteroidota</taxon>
        <taxon>Flavobacteriia</taxon>
        <taxon>Flavobacteriales</taxon>
        <taxon>Flavobacteriaceae</taxon>
        <taxon>Paenimyroides</taxon>
    </lineage>
</organism>
<dbReference type="InterPro" id="IPR013320">
    <property type="entry name" value="ConA-like_dom_sf"/>
</dbReference>
<evidence type="ECO:0000256" key="11">
    <source>
        <dbReference type="ARBA" id="ARBA00023136"/>
    </source>
</evidence>
<evidence type="ECO:0000256" key="2">
    <source>
        <dbReference type="ARBA" id="ARBA00011902"/>
    </source>
</evidence>
<feature type="transmembrane region" description="Helical" evidence="16">
    <location>
        <begin position="12"/>
        <end position="32"/>
    </location>
</feature>
<keyword evidence="5 16" id="KW-0812">Transmembrane</keyword>
<keyword evidence="9" id="KW-0067">ATP-binding</keyword>
<evidence type="ECO:0000256" key="16">
    <source>
        <dbReference type="SAM" id="Phobius"/>
    </source>
</evidence>
<gene>
    <name evidence="18" type="ORF">SAMN05421741_1171</name>
</gene>
<keyword evidence="4" id="KW-0808">Transferase</keyword>
<evidence type="ECO:0000256" key="8">
    <source>
        <dbReference type="ARBA" id="ARBA00022777"/>
    </source>
</evidence>
<keyword evidence="11 16" id="KW-0472">Membrane</keyword>
<dbReference type="GO" id="GO:0005524">
    <property type="term" value="F:ATP binding"/>
    <property type="evidence" value="ECO:0007669"/>
    <property type="project" value="UniProtKB-KW"/>
</dbReference>
<evidence type="ECO:0000256" key="4">
    <source>
        <dbReference type="ARBA" id="ARBA00022679"/>
    </source>
</evidence>
<evidence type="ECO:0000256" key="7">
    <source>
        <dbReference type="ARBA" id="ARBA00022741"/>
    </source>
</evidence>
<keyword evidence="14" id="KW-0675">Receptor</keyword>
<dbReference type="Proteomes" id="UP000199036">
    <property type="component" value="Unassembled WGS sequence"/>
</dbReference>
<keyword evidence="10 16" id="KW-1133">Transmembrane helix</keyword>
<feature type="domain" description="Fibronectin type-III" evidence="17">
    <location>
        <begin position="551"/>
        <end position="649"/>
    </location>
</feature>
<dbReference type="InterPro" id="IPR036116">
    <property type="entry name" value="FN3_sf"/>
</dbReference>
<dbReference type="SMART" id="SM00060">
    <property type="entry name" value="FN3"/>
    <property type="match status" value="2"/>
</dbReference>
<dbReference type="GO" id="GO:0005886">
    <property type="term" value="C:plasma membrane"/>
    <property type="evidence" value="ECO:0007669"/>
    <property type="project" value="UniProtKB-SubCell"/>
</dbReference>
<dbReference type="GO" id="GO:0004714">
    <property type="term" value="F:transmembrane receptor protein tyrosine kinase activity"/>
    <property type="evidence" value="ECO:0007669"/>
    <property type="project" value="UniProtKB-EC"/>
</dbReference>
<dbReference type="Gene3D" id="2.60.40.2700">
    <property type="match status" value="1"/>
</dbReference>
<evidence type="ECO:0000256" key="12">
    <source>
        <dbReference type="ARBA" id="ARBA00023137"/>
    </source>
</evidence>
<keyword evidence="15" id="KW-0325">Glycoprotein</keyword>
<dbReference type="GO" id="GO:0005975">
    <property type="term" value="P:carbohydrate metabolic process"/>
    <property type="evidence" value="ECO:0007669"/>
    <property type="project" value="UniProtKB-ARBA"/>
</dbReference>
<dbReference type="SUPFAM" id="SSF49899">
    <property type="entry name" value="Concanavalin A-like lectins/glucanases"/>
    <property type="match status" value="1"/>
</dbReference>
<dbReference type="SUPFAM" id="SSF49265">
    <property type="entry name" value="Fibronectin type III"/>
    <property type="match status" value="1"/>
</dbReference>
<evidence type="ECO:0000256" key="1">
    <source>
        <dbReference type="ARBA" id="ARBA00004251"/>
    </source>
</evidence>
<sequence length="1182" mass="122030">MEKTTKLSSLKVRWLTTRSLILLFVCFCLSYIEMQGQTFSYTGSVQTVTLSPGNYEIEAWGANGGDAKAGIGGKGGYSKGTISVTTPTTYYIYVGGKGAVASAPTTGGWNGGGGFLGTFSSGSDGGTGGGGTDVRTTQNTTYTDRIIVAGGGGGAVGYTTYSGNGGHGGGTNGETGGSSRGVTYAGGGGSQTAGGTAATGGIAGYSLPGVLGIGGDYSSTGTLGGTAGGGGYYGGGSGHWGGAGGGGSSYTGGVSSGTTIMFGQPGFMPNPDVTGNGTVVITNLAPCTGTPTSGTATVTARTCINDPFTLSVSGSTRAGNITYQWQSSPSATGPWTNISGAINPFHTVTNQTATTHYRMIVTCTNGGATATTNVVSVSQTPIANLSENFDTTATGSTSVATFPSCWSYIDEITTTGYGYVEAATAQSAPNSFRLYRTNSTANSSQNLVLISPQTDNLGNGNKQLRFYAMATNTNATNILQIVRSNGTTSSATFTVIQSIVVNHTGYQEYIVPLPVTTDDYFGFRLAHNGSTATVDINIDDVYYEDLDTCLYPTAVTTANITQTTADISWTASTSSSVTAYQYEVRSSGAPGSGATGLGATGTTANATTTSVTASGLVPSLNYTVYVRAICGTSTGKWTPVPISFYTLCGIVTNSFYENFDTTATGSTTNASIPYCWSYIDEITTTGYGYVEGADAQSAPNSFRLYRTNSTTNATQNLVLISPETANLGNGTKQLRFSAMALNTNTSNILQIVRSNGTTSSATFTVIQNVVVNHTGYQEYIVPLPATTDDYFGFRLAHNGTTTAIDINIDDVYYENLSPCIFPGNLNVSNITPTTATISWDTSLATGVTGYEYEIRTTGAAGSGSTGLEKTGTTNATTTTVNITGLQSFTGYTLYVRSICGTANGMWTKTPFSFQTPCDIFGTFTQNFDTTSAGSASKTGSNYPDCWSYLDNTTTGYGYVVASNPQSSPNVYRLYRANTASGAASEEIVLISPQTNNLGNGAKQLRFSVRSYATTTYVSQLEILSMPSANSTASATILHTINNNNDRVWTEYVVPLPVTTDDYFAFRLAYPGVTTASSVTIDDVHYEDVPAPTVVATHTDILCGGTATGTATATVTGGALPLTYSWSPSGGTAATATGLAAGTYTVTVTDALNRTATANVTIDEPDALVSNMASTSITCNGAN</sequence>
<dbReference type="EC" id="2.7.10.1" evidence="2"/>
<reference evidence="19" key="1">
    <citation type="submission" date="2016-10" db="EMBL/GenBank/DDBJ databases">
        <authorList>
            <person name="Varghese N."/>
            <person name="Submissions S."/>
        </authorList>
    </citation>
    <scope>NUCLEOTIDE SEQUENCE [LARGE SCALE GENOMIC DNA]</scope>
    <source>
        <strain evidence="19">DS-12</strain>
    </source>
</reference>
<keyword evidence="6" id="KW-0732">Signal</keyword>
<dbReference type="Gene3D" id="2.60.120.200">
    <property type="match status" value="3"/>
</dbReference>
<keyword evidence="8" id="KW-0418">Kinase</keyword>
<accession>A0A1I5DRL9</accession>
<evidence type="ECO:0000256" key="5">
    <source>
        <dbReference type="ARBA" id="ARBA00022692"/>
    </source>
</evidence>
<dbReference type="Pfam" id="PF12810">
    <property type="entry name" value="ALK_LTK_GRD"/>
    <property type="match status" value="1"/>
</dbReference>
<evidence type="ECO:0000256" key="15">
    <source>
        <dbReference type="ARBA" id="ARBA00023180"/>
    </source>
</evidence>
<evidence type="ECO:0000256" key="9">
    <source>
        <dbReference type="ARBA" id="ARBA00022840"/>
    </source>
</evidence>
<dbReference type="EMBL" id="FOVI01000017">
    <property type="protein sequence ID" value="SFO01884.1"/>
    <property type="molecule type" value="Genomic_DNA"/>
</dbReference>
<evidence type="ECO:0000256" key="13">
    <source>
        <dbReference type="ARBA" id="ARBA00023157"/>
    </source>
</evidence>
<dbReference type="PROSITE" id="PS50853">
    <property type="entry name" value="FN3"/>
    <property type="match status" value="2"/>
</dbReference>
<dbReference type="InterPro" id="IPR055163">
    <property type="entry name" value="ALK/LTK-like_GRD"/>
</dbReference>
<evidence type="ECO:0000256" key="14">
    <source>
        <dbReference type="ARBA" id="ARBA00023170"/>
    </source>
</evidence>
<comment type="subcellular location">
    <subcellularLocation>
        <location evidence="1">Cell membrane</location>
        <topology evidence="1">Single-pass type I membrane protein</topology>
    </subcellularLocation>
</comment>
<dbReference type="AlphaFoldDB" id="A0A1I5DRL9"/>
<dbReference type="CDD" id="cd00063">
    <property type="entry name" value="FN3"/>
    <property type="match status" value="2"/>
</dbReference>
<proteinExistence type="predicted"/>
<keyword evidence="19" id="KW-1185">Reference proteome</keyword>
<protein>
    <recommendedName>
        <fullName evidence="2">receptor protein-tyrosine kinase</fullName>
        <ecNumber evidence="2">2.7.10.1</ecNumber>
    </recommendedName>
</protein>
<dbReference type="InterPro" id="IPR013783">
    <property type="entry name" value="Ig-like_fold"/>
</dbReference>
<evidence type="ECO:0000256" key="3">
    <source>
        <dbReference type="ARBA" id="ARBA00022475"/>
    </source>
</evidence>